<sequence>MINKAFEVSVGENDKSVDSFLEEWKKGLSRENQPLTPTEFFEFKDPKYQGSNLERIWAQYNAEEKQEYQNNYNSGNLPYIKAGTTVLLPIPKIVLELQRVSKQGQFMSQGDFKSYWSENYSKLIGSINYKPSDSETDPDSIVDSKVIPQTLKVWIYVKALDKIIDFSPFINSLNTVKNSSSGNFTINMVPTRSQDSAFGVNSSGYYEIYNITDNKKKQVKDFVEKYLTQNDIVFLRFEKLALEASASLKGEEDSLEISPSNLVNSDKNYNVWDMIGLIDIVQTSIDTSYDDYLVTVMGRDFTKLFVEDGSYFIPLKWVEGNKDLWFYVGDQSDEWYKRNIVTGTYDFFFNYGFRGIRETLWFIINLLSNIGIVSNDLFSAYKGRRTTSYEIETGDQSYKQTQKVNGIWQIVKVFCDDNLEKRTLVDPSFANPDGSLMDFIFKTCQDPFVEVLFDTYVDTLDIVVRQPPFTESAIKDVIVSETYIEIDSSNFISSSLSYDDRVYSSYRLFPQDQITGKDNTTSLAFVPIIYLNEITKYFGNKKLEIQDIYIAANALDGASGSSNLNSMAATMLNDLLFVIETTAYLPFTRRGTITINGDRRIKVGSFVKNNYTNELFYVTGVSNSLSFSENSISRETILEVERGMFFPILSGVVGEDEEINLNAGSQKASYFKIVDIKRIKEDILTAQNAAKSGQTKTSGLGVAPLNKEQFEYFLKRKMYK</sequence>
<reference evidence="1" key="1">
    <citation type="journal article" date="2021" name="Proc. Natl. Acad. Sci. U.S.A.">
        <title>A Catalog of Tens of Thousands of Viruses from Human Metagenomes Reveals Hidden Associations with Chronic Diseases.</title>
        <authorList>
            <person name="Tisza M.J."/>
            <person name="Buck C.B."/>
        </authorList>
    </citation>
    <scope>NUCLEOTIDE SEQUENCE</scope>
    <source>
        <strain evidence="1">Ctxc31</strain>
    </source>
</reference>
<accession>A0A8S5MMP5</accession>
<protein>
    <submittedName>
        <fullName evidence="1">Uncharacterized protein</fullName>
    </submittedName>
</protein>
<organism evidence="1">
    <name type="scientific">Siphoviridae sp. ctxc31</name>
    <dbReference type="NCBI Taxonomy" id="2826520"/>
    <lineage>
        <taxon>Viruses</taxon>
        <taxon>Duplodnaviria</taxon>
        <taxon>Heunggongvirae</taxon>
        <taxon>Uroviricota</taxon>
        <taxon>Caudoviricetes</taxon>
    </lineage>
</organism>
<name>A0A8S5MMP5_9CAUD</name>
<dbReference type="EMBL" id="BK014938">
    <property type="protein sequence ID" value="DAD83504.1"/>
    <property type="molecule type" value="Genomic_DNA"/>
</dbReference>
<proteinExistence type="predicted"/>
<evidence type="ECO:0000313" key="1">
    <source>
        <dbReference type="EMBL" id="DAD83504.1"/>
    </source>
</evidence>